<accession>A0A6M5YIG6</accession>
<evidence type="ECO:0000313" key="1">
    <source>
        <dbReference type="EMBL" id="QJW92762.1"/>
    </source>
</evidence>
<dbReference type="RefSeq" id="WP_171469100.1">
    <property type="nucleotide sequence ID" value="NZ_CP053452.2"/>
</dbReference>
<dbReference type="Proteomes" id="UP000503447">
    <property type="component" value="Chromosome"/>
</dbReference>
<evidence type="ECO:0000313" key="2">
    <source>
        <dbReference type="Proteomes" id="UP000503447"/>
    </source>
</evidence>
<keyword evidence="2" id="KW-1185">Reference proteome</keyword>
<protein>
    <submittedName>
        <fullName evidence="1">Uncharacterized protein</fullName>
    </submittedName>
</protein>
<dbReference type="EMBL" id="CP053452">
    <property type="protein sequence ID" value="QJW92762.1"/>
    <property type="molecule type" value="Genomic_DNA"/>
</dbReference>
<name>A0A6M5YIG6_9BACT</name>
<dbReference type="AlphaFoldDB" id="A0A6M5YIG6"/>
<reference evidence="2" key="1">
    <citation type="submission" date="2020-05" db="EMBL/GenBank/DDBJ databases">
        <title>Frigoriglobus tundricola gen. nov., sp. nov., a psychrotolerant cellulolytic planctomycete of the family Gemmataceae with two divergent copies of 16S rRNA gene.</title>
        <authorList>
            <person name="Kulichevskaya I.S."/>
            <person name="Ivanova A.A."/>
            <person name="Naumoff D.G."/>
            <person name="Beletsky A.V."/>
            <person name="Rijpstra W.I.C."/>
            <person name="Sinninghe Damste J.S."/>
            <person name="Mardanov A.V."/>
            <person name="Ravin N.V."/>
            <person name="Dedysh S.N."/>
        </authorList>
    </citation>
    <scope>NUCLEOTIDE SEQUENCE [LARGE SCALE GENOMIC DNA]</scope>
    <source>
        <strain evidence="2">PL17</strain>
    </source>
</reference>
<proteinExistence type="predicted"/>
<dbReference type="KEGG" id="ftj:FTUN_0259"/>
<dbReference type="NCBIfam" id="NF038001">
    <property type="entry name" value="HYExAFE"/>
    <property type="match status" value="1"/>
</dbReference>
<sequence length="190" mass="21296">MKSDNHYEAAFDAYLRERGAAVVPVVEARRSYLDPGEVKSSDFIVVAPHDAKLVVDVKGRKFAGPTKCGKPRTTWQNWCEREDVESLVRWADRFGGGFRGVLAFVYDLALHVELPAGTPDQFVFRGRVYLLRGVAVTDYRAHMRTRSPRWGTVHMLTDDFRSLVKPISHFLAPARDVVECSADGAGRAES</sequence>
<dbReference type="InterPro" id="IPR049797">
    <property type="entry name" value="HYExAFE"/>
</dbReference>
<organism evidence="1 2">
    <name type="scientific">Frigoriglobus tundricola</name>
    <dbReference type="NCBI Taxonomy" id="2774151"/>
    <lineage>
        <taxon>Bacteria</taxon>
        <taxon>Pseudomonadati</taxon>
        <taxon>Planctomycetota</taxon>
        <taxon>Planctomycetia</taxon>
        <taxon>Gemmatales</taxon>
        <taxon>Gemmataceae</taxon>
        <taxon>Frigoriglobus</taxon>
    </lineage>
</organism>
<gene>
    <name evidence="1" type="ORF">FTUN_0259</name>
</gene>